<evidence type="ECO:0000313" key="1">
    <source>
        <dbReference type="EMBL" id="GFG83251.1"/>
    </source>
</evidence>
<dbReference type="EMBL" id="BLKX01000003">
    <property type="protein sequence ID" value="GFG83251.1"/>
    <property type="molecule type" value="Genomic_DNA"/>
</dbReference>
<name>A0ABQ1CGC6_9MYCO</name>
<reference evidence="1 2" key="1">
    <citation type="journal article" date="2019" name="Emerg. Microbes Infect.">
        <title>Comprehensive subspecies identification of 175 nontuberculous mycobacteria species based on 7547 genomic profiles.</title>
        <authorList>
            <person name="Matsumoto Y."/>
            <person name="Kinjo T."/>
            <person name="Motooka D."/>
            <person name="Nabeya D."/>
            <person name="Jung N."/>
            <person name="Uechi K."/>
            <person name="Horii T."/>
            <person name="Iida T."/>
            <person name="Fujita J."/>
            <person name="Nakamura S."/>
        </authorList>
    </citation>
    <scope>NUCLEOTIDE SEQUENCE [LARGE SCALE GENOMIC DNA]</scope>
    <source>
        <strain evidence="1 2">JCM 18565</strain>
    </source>
</reference>
<protein>
    <recommendedName>
        <fullName evidence="3">Transcriptional regulator, AbiEi antitoxin, Type IV TA system</fullName>
    </recommendedName>
</protein>
<evidence type="ECO:0000313" key="2">
    <source>
        <dbReference type="Proteomes" id="UP000465240"/>
    </source>
</evidence>
<keyword evidence="2" id="KW-1185">Reference proteome</keyword>
<sequence>MSRAGRAIESLVAGEAAGQWGMFTVAQALKLGMTRDRVAQLAGAERILHTGTRGVYRFAGAPEDVGVDDLRAAWLSLNPSEFAGRRLRTLYEQGTDAVVSHLSAAHYVHRLGTLHPDRLDFTIRPPRRTSNRRITLHDNTAAAWELVSGLPVTTIPQTVADLYRDSIDAAHLGEILADALATAAADVAAISAALDPLTDYHGREVLADLLAAAGAPETIAAANELLFSARR</sequence>
<gene>
    <name evidence="1" type="ORF">MPRG_65270</name>
</gene>
<accession>A0ABQ1CGC6</accession>
<dbReference type="Proteomes" id="UP000465240">
    <property type="component" value="Unassembled WGS sequence"/>
</dbReference>
<dbReference type="RefSeq" id="WP_242460738.1">
    <property type="nucleotide sequence ID" value="NZ_BLKX01000003.1"/>
</dbReference>
<evidence type="ECO:0008006" key="3">
    <source>
        <dbReference type="Google" id="ProtNLM"/>
    </source>
</evidence>
<organism evidence="1 2">
    <name type="scientific">Mycobacterium paragordonae</name>
    <dbReference type="NCBI Taxonomy" id="1389713"/>
    <lineage>
        <taxon>Bacteria</taxon>
        <taxon>Bacillati</taxon>
        <taxon>Actinomycetota</taxon>
        <taxon>Actinomycetes</taxon>
        <taxon>Mycobacteriales</taxon>
        <taxon>Mycobacteriaceae</taxon>
        <taxon>Mycobacterium</taxon>
    </lineage>
</organism>
<comment type="caution">
    <text evidence="1">The sequence shown here is derived from an EMBL/GenBank/DDBJ whole genome shotgun (WGS) entry which is preliminary data.</text>
</comment>
<proteinExistence type="predicted"/>